<dbReference type="EMBL" id="JAEPRB010000143">
    <property type="protein sequence ID" value="KAG2220353.1"/>
    <property type="molecule type" value="Genomic_DNA"/>
</dbReference>
<reference evidence="4 5" key="1">
    <citation type="submission" date="2020-12" db="EMBL/GenBank/DDBJ databases">
        <title>Metabolic potential, ecology and presence of endohyphal bacteria is reflected in genomic diversity of Mucoromycotina.</title>
        <authorList>
            <person name="Muszewska A."/>
            <person name="Okrasinska A."/>
            <person name="Steczkiewicz K."/>
            <person name="Drgas O."/>
            <person name="Orlowska M."/>
            <person name="Perlinska-Lenart U."/>
            <person name="Aleksandrzak-Piekarczyk T."/>
            <person name="Szatraj K."/>
            <person name="Zielenkiewicz U."/>
            <person name="Pilsyk S."/>
            <person name="Malc E."/>
            <person name="Mieczkowski P."/>
            <person name="Kruszewska J.S."/>
            <person name="Biernat P."/>
            <person name="Pawlowska J."/>
        </authorList>
    </citation>
    <scope>NUCLEOTIDE SEQUENCE [LARGE SCALE GENOMIC DNA]</scope>
    <source>
        <strain evidence="4 5">CBS 142.35</strain>
    </source>
</reference>
<dbReference type="InterPro" id="IPR018255">
    <property type="entry name" value="Ribosomal_uL16_CS_euk_arc"/>
</dbReference>
<keyword evidence="2" id="KW-0689">Ribosomal protein</keyword>
<dbReference type="NCBIfam" id="NF003239">
    <property type="entry name" value="PRK04199.1-4"/>
    <property type="match status" value="1"/>
</dbReference>
<accession>A0A8H7S1C0</accession>
<dbReference type="FunFam" id="3.90.1170.10:FF:000002">
    <property type="entry name" value="60S ribosomal protein L10"/>
    <property type="match status" value="1"/>
</dbReference>
<comment type="caution">
    <text evidence="4">The sequence shown here is derived from an EMBL/GenBank/DDBJ whole genome shotgun (WGS) entry which is preliminary data.</text>
</comment>
<sequence>INMGRRPARCYRYCKNKPYPKSRYNRGVPDPRIRIYDLGRKKASVDDFPLCVHLVSMEYEQLSSEALEAGRIAANKYMVKTAGKDSFHMRVRVHPFHVVRINKMLSCAGADRLQTGMRKAFGKPAGVVARVNIGQIVFSIRSREANKATVIEALRRSKYKFPGKQKIVVSRKWGFTDLTQEDYIKARREGTVHHDGNYIKYVPNKGSLENYFEASRKAKAA</sequence>
<dbReference type="Pfam" id="PF00252">
    <property type="entry name" value="Ribosomal_L16"/>
    <property type="match status" value="1"/>
</dbReference>
<feature type="non-terminal residue" evidence="4">
    <location>
        <position position="1"/>
    </location>
</feature>
<keyword evidence="5" id="KW-1185">Reference proteome</keyword>
<dbReference type="Gene3D" id="3.90.1170.10">
    <property type="entry name" value="Ribosomal protein L10e/L16"/>
    <property type="match status" value="1"/>
</dbReference>
<name>A0A8H7S1C0_9FUNG</name>
<dbReference type="GO" id="GO:1990904">
    <property type="term" value="C:ribonucleoprotein complex"/>
    <property type="evidence" value="ECO:0007669"/>
    <property type="project" value="UniProtKB-KW"/>
</dbReference>
<protein>
    <recommendedName>
        <fullName evidence="6">60S ribosomal protein L10</fullName>
    </recommendedName>
</protein>
<dbReference type="SUPFAM" id="SSF54686">
    <property type="entry name" value="Ribosomal protein L16p/L10e"/>
    <property type="match status" value="1"/>
</dbReference>
<dbReference type="AlphaFoldDB" id="A0A8H7S1C0"/>
<dbReference type="GO" id="GO:0003735">
    <property type="term" value="F:structural constituent of ribosome"/>
    <property type="evidence" value="ECO:0007669"/>
    <property type="project" value="InterPro"/>
</dbReference>
<dbReference type="Proteomes" id="UP000646827">
    <property type="component" value="Unassembled WGS sequence"/>
</dbReference>
<evidence type="ECO:0000313" key="4">
    <source>
        <dbReference type="EMBL" id="KAG2220353.1"/>
    </source>
</evidence>
<dbReference type="InterPro" id="IPR047873">
    <property type="entry name" value="Ribosomal_uL16"/>
</dbReference>
<dbReference type="GO" id="GO:0005840">
    <property type="term" value="C:ribosome"/>
    <property type="evidence" value="ECO:0007669"/>
    <property type="project" value="UniProtKB-KW"/>
</dbReference>
<evidence type="ECO:0000256" key="2">
    <source>
        <dbReference type="ARBA" id="ARBA00022980"/>
    </source>
</evidence>
<dbReference type="NCBIfam" id="TIGR00279">
    <property type="entry name" value="uL16_euk_arch"/>
    <property type="match status" value="1"/>
</dbReference>
<keyword evidence="3" id="KW-0687">Ribonucleoprotein</keyword>
<dbReference type="InterPro" id="IPR016180">
    <property type="entry name" value="Ribosomal_uL16_dom"/>
</dbReference>
<evidence type="ECO:0000256" key="3">
    <source>
        <dbReference type="ARBA" id="ARBA00023274"/>
    </source>
</evidence>
<comment type="similarity">
    <text evidence="1">Belongs to the universal ribosomal protein uL16 family.</text>
</comment>
<proteinExistence type="inferred from homology"/>
<evidence type="ECO:0000256" key="1">
    <source>
        <dbReference type="ARBA" id="ARBA00008931"/>
    </source>
</evidence>
<dbReference type="PIRSF" id="PIRSF005590">
    <property type="entry name" value="Ribosomal_L10"/>
    <property type="match status" value="1"/>
</dbReference>
<evidence type="ECO:0008006" key="6">
    <source>
        <dbReference type="Google" id="ProtNLM"/>
    </source>
</evidence>
<dbReference type="OrthoDB" id="10258869at2759"/>
<dbReference type="CDD" id="cd01433">
    <property type="entry name" value="Ribosomal_L16_L10e"/>
    <property type="match status" value="1"/>
</dbReference>
<dbReference type="InterPro" id="IPR036920">
    <property type="entry name" value="Ribosomal_uL16_sf"/>
</dbReference>
<organism evidence="4 5">
    <name type="scientific">Circinella minor</name>
    <dbReference type="NCBI Taxonomy" id="1195481"/>
    <lineage>
        <taxon>Eukaryota</taxon>
        <taxon>Fungi</taxon>
        <taxon>Fungi incertae sedis</taxon>
        <taxon>Mucoromycota</taxon>
        <taxon>Mucoromycotina</taxon>
        <taxon>Mucoromycetes</taxon>
        <taxon>Mucorales</taxon>
        <taxon>Lichtheimiaceae</taxon>
        <taxon>Circinella</taxon>
    </lineage>
</organism>
<dbReference type="InterPro" id="IPR001197">
    <property type="entry name" value="Ribosomal_uL16_euk_arch"/>
</dbReference>
<dbReference type="PANTHER" id="PTHR11726">
    <property type="entry name" value="60S RIBOSOMAL PROTEIN L10"/>
    <property type="match status" value="1"/>
</dbReference>
<gene>
    <name evidence="4" type="ORF">INT45_010739</name>
</gene>
<evidence type="ECO:0000313" key="5">
    <source>
        <dbReference type="Proteomes" id="UP000646827"/>
    </source>
</evidence>
<dbReference type="GO" id="GO:0006412">
    <property type="term" value="P:translation"/>
    <property type="evidence" value="ECO:0007669"/>
    <property type="project" value="InterPro"/>
</dbReference>
<dbReference type="PROSITE" id="PS01257">
    <property type="entry name" value="RIBOSOMAL_L10E"/>
    <property type="match status" value="1"/>
</dbReference>